<sequence>MSLTTFRMSAQTCIRTPDVAGLAELTEALRTGKSILARPGENPISAKAEPQQKLYCQSSGSTGFAKTIRRAPESWTKSFEIDQQLFGLSGADTFASLGTLSHSLTLFAAVAACHFGADLAMLGGAGPRAQQQGLAEFAASVLYATPAQLRLLVRAAGATRLPSLRLIFSSGGKLNEDLRSALGSLCPNAQLYEIFGASETSYITLAGHDVAAHSVGQSYPGVEIRIADPDAQGVGEIWVQSPYLFEGYAQGSSAETRWDRGWLSIGEMGRLDAKGNLFSRGRRNRMVTVADKNVFPEEIEAVLLATPGVVGAVALGLPDPMRGHRVVAVIEGTADAATLRQRCRDQIGGHAVPKHIHRIDKIPMLPAGKPDLQALRQFWEEG</sequence>
<dbReference type="EC" id="6.2.1.-" evidence="3"/>
<dbReference type="InterPro" id="IPR050237">
    <property type="entry name" value="ATP-dep_AMP-bd_enzyme"/>
</dbReference>
<dbReference type="GO" id="GO:0016878">
    <property type="term" value="F:acid-thiol ligase activity"/>
    <property type="evidence" value="ECO:0007669"/>
    <property type="project" value="UniProtKB-ARBA"/>
</dbReference>
<protein>
    <submittedName>
        <fullName evidence="3">Putative acyl--CoA ligase YhfT</fullName>
        <ecNumber evidence="3">6.2.1.-</ecNumber>
    </submittedName>
</protein>
<evidence type="ECO:0000313" key="4">
    <source>
        <dbReference type="Proteomes" id="UP000068382"/>
    </source>
</evidence>
<dbReference type="Pfam" id="PF13193">
    <property type="entry name" value="AMP-binding_C"/>
    <property type="match status" value="1"/>
</dbReference>
<dbReference type="InterPro" id="IPR000873">
    <property type="entry name" value="AMP-dep_synth/lig_dom"/>
</dbReference>
<dbReference type="OrthoDB" id="9803968at2"/>
<keyword evidence="3" id="KW-0436">Ligase</keyword>
<dbReference type="InterPro" id="IPR042099">
    <property type="entry name" value="ANL_N_sf"/>
</dbReference>
<dbReference type="RefSeq" id="WP_068239725.1">
    <property type="nucleotide sequence ID" value="NZ_LPUY01000008.1"/>
</dbReference>
<feature type="domain" description="AMP-binding enzyme C-terminal" evidence="2">
    <location>
        <begin position="298"/>
        <end position="369"/>
    </location>
</feature>
<dbReference type="InterPro" id="IPR045851">
    <property type="entry name" value="AMP-bd_C_sf"/>
</dbReference>
<evidence type="ECO:0000259" key="2">
    <source>
        <dbReference type="Pfam" id="PF13193"/>
    </source>
</evidence>
<comment type="caution">
    <text evidence="3">The sequence shown here is derived from an EMBL/GenBank/DDBJ whole genome shotgun (WGS) entry which is preliminary data.</text>
</comment>
<keyword evidence="4" id="KW-1185">Reference proteome</keyword>
<dbReference type="PANTHER" id="PTHR43767:SF1">
    <property type="entry name" value="NONRIBOSOMAL PEPTIDE SYNTHASE PES1 (EUROFUNG)-RELATED"/>
    <property type="match status" value="1"/>
</dbReference>
<dbReference type="SUPFAM" id="SSF56801">
    <property type="entry name" value="Acetyl-CoA synthetase-like"/>
    <property type="match status" value="1"/>
</dbReference>
<dbReference type="AlphaFoldDB" id="A0A132C2U7"/>
<dbReference type="InterPro" id="IPR025110">
    <property type="entry name" value="AMP-bd_C"/>
</dbReference>
<gene>
    <name evidence="3" type="primary">yhfT</name>
    <name evidence="3" type="ORF">TRIHO_03220</name>
</gene>
<dbReference type="PANTHER" id="PTHR43767">
    <property type="entry name" value="LONG-CHAIN-FATTY-ACID--COA LIGASE"/>
    <property type="match status" value="1"/>
</dbReference>
<dbReference type="Gene3D" id="3.40.50.12780">
    <property type="entry name" value="N-terminal domain of ligase-like"/>
    <property type="match status" value="1"/>
</dbReference>
<dbReference type="EMBL" id="LPUY01000008">
    <property type="protein sequence ID" value="KUP94985.1"/>
    <property type="molecule type" value="Genomic_DNA"/>
</dbReference>
<proteinExistence type="predicted"/>
<name>A0A132C2U7_9RHOB</name>
<dbReference type="Gene3D" id="3.30.300.30">
    <property type="match status" value="1"/>
</dbReference>
<dbReference type="Pfam" id="PF00501">
    <property type="entry name" value="AMP-binding"/>
    <property type="match status" value="1"/>
</dbReference>
<dbReference type="PATRIC" id="fig|1768241.3.peg.322"/>
<reference evidence="3 4" key="1">
    <citation type="submission" date="2015-12" db="EMBL/GenBank/DDBJ databases">
        <title>Genome sequence of the marine Rhodobacteraceae strain O3.65, Candidatus Tritonibacter horizontis.</title>
        <authorList>
            <person name="Poehlein A."/>
            <person name="Giebel H.A."/>
            <person name="Voget S."/>
            <person name="Brinkhoff T."/>
        </authorList>
    </citation>
    <scope>NUCLEOTIDE SEQUENCE [LARGE SCALE GENOMIC DNA]</scope>
    <source>
        <strain evidence="3 4">O3.65</strain>
    </source>
</reference>
<feature type="domain" description="AMP-dependent synthetase/ligase" evidence="1">
    <location>
        <begin position="56"/>
        <end position="248"/>
    </location>
</feature>
<dbReference type="Proteomes" id="UP000068382">
    <property type="component" value="Unassembled WGS sequence"/>
</dbReference>
<evidence type="ECO:0000313" key="3">
    <source>
        <dbReference type="EMBL" id="KUP94985.1"/>
    </source>
</evidence>
<accession>A0A132C2U7</accession>
<evidence type="ECO:0000259" key="1">
    <source>
        <dbReference type="Pfam" id="PF00501"/>
    </source>
</evidence>
<organism evidence="3 4">
    <name type="scientific">Tritonibacter horizontis</name>
    <dbReference type="NCBI Taxonomy" id="1768241"/>
    <lineage>
        <taxon>Bacteria</taxon>
        <taxon>Pseudomonadati</taxon>
        <taxon>Pseudomonadota</taxon>
        <taxon>Alphaproteobacteria</taxon>
        <taxon>Rhodobacterales</taxon>
        <taxon>Paracoccaceae</taxon>
        <taxon>Tritonibacter</taxon>
    </lineage>
</organism>